<proteinExistence type="predicted"/>
<accession>A0A9D1HD68</accession>
<name>A0A9D1HD68_9FIRM</name>
<comment type="caution">
    <text evidence="1">The sequence shown here is derived from an EMBL/GenBank/DDBJ whole genome shotgun (WGS) entry which is preliminary data.</text>
</comment>
<dbReference type="AlphaFoldDB" id="A0A9D1HD68"/>
<dbReference type="EMBL" id="DVLX01000070">
    <property type="protein sequence ID" value="HIT99713.1"/>
    <property type="molecule type" value="Genomic_DNA"/>
</dbReference>
<dbReference type="Proteomes" id="UP000824159">
    <property type="component" value="Unassembled WGS sequence"/>
</dbReference>
<dbReference type="Pfam" id="PF20310">
    <property type="entry name" value="HTH_Tnp_2"/>
    <property type="match status" value="1"/>
</dbReference>
<gene>
    <name evidence="1" type="ORF">IAD12_05635</name>
</gene>
<dbReference type="InterPro" id="IPR046929">
    <property type="entry name" value="HTH_Tnp"/>
</dbReference>
<protein>
    <submittedName>
        <fullName evidence="1">Uncharacterized protein</fullName>
    </submittedName>
</protein>
<evidence type="ECO:0000313" key="1">
    <source>
        <dbReference type="EMBL" id="HIT99713.1"/>
    </source>
</evidence>
<evidence type="ECO:0000313" key="2">
    <source>
        <dbReference type="Proteomes" id="UP000824159"/>
    </source>
</evidence>
<reference evidence="1" key="2">
    <citation type="journal article" date="2021" name="PeerJ">
        <title>Extensive microbial diversity within the chicken gut microbiome revealed by metagenomics and culture.</title>
        <authorList>
            <person name="Gilroy R."/>
            <person name="Ravi A."/>
            <person name="Getino M."/>
            <person name="Pursley I."/>
            <person name="Horton D.L."/>
            <person name="Alikhan N.F."/>
            <person name="Baker D."/>
            <person name="Gharbi K."/>
            <person name="Hall N."/>
            <person name="Watson M."/>
            <person name="Adriaenssens E.M."/>
            <person name="Foster-Nyarko E."/>
            <person name="Jarju S."/>
            <person name="Secka A."/>
            <person name="Antonio M."/>
            <person name="Oren A."/>
            <person name="Chaudhuri R.R."/>
            <person name="La Ragione R."/>
            <person name="Hildebrand F."/>
            <person name="Pallen M.J."/>
        </authorList>
    </citation>
    <scope>NUCLEOTIDE SEQUENCE</scope>
    <source>
        <strain evidence="1">CHK176-22527</strain>
    </source>
</reference>
<reference evidence="1" key="1">
    <citation type="submission" date="2020-10" db="EMBL/GenBank/DDBJ databases">
        <authorList>
            <person name="Gilroy R."/>
        </authorList>
    </citation>
    <scope>NUCLEOTIDE SEQUENCE</scope>
    <source>
        <strain evidence="1">CHK176-22527</strain>
    </source>
</reference>
<sequence length="92" mass="10833">MGRGKLRQWEIEKLRKNRFVADVTEDRVVYSDEFKQRFMEEYIEGKKPTQIFKDAGFDPSVLGSKRIERASARWRESYASGSLKLSNDKRGQ</sequence>
<organism evidence="1 2">
    <name type="scientific">Candidatus Allocopromorpha excrementavium</name>
    <dbReference type="NCBI Taxonomy" id="2840741"/>
    <lineage>
        <taxon>Bacteria</taxon>
        <taxon>Bacillati</taxon>
        <taxon>Bacillota</taxon>
        <taxon>Clostridia</taxon>
        <taxon>Eubacteriales</taxon>
        <taxon>Eubacteriaceae</taxon>
        <taxon>Eubacteriaceae incertae sedis</taxon>
        <taxon>Candidatus Allocopromorpha</taxon>
    </lineage>
</organism>